<feature type="transmembrane region" description="Helical" evidence="1">
    <location>
        <begin position="35"/>
        <end position="51"/>
    </location>
</feature>
<keyword evidence="3" id="KW-1185">Reference proteome</keyword>
<dbReference type="EMBL" id="JAPNKA010000001">
    <property type="protein sequence ID" value="MCY1075534.1"/>
    <property type="molecule type" value="Genomic_DNA"/>
</dbReference>
<keyword evidence="1" id="KW-0472">Membrane</keyword>
<sequence>MPRLALLVAVLNLMGYLIAMRFIPWMGLSHPRGGVFSFAAYLALALLMIRVPNHIESDATERIGARWGGWIMLFMPPLWWVISANA</sequence>
<comment type="caution">
    <text evidence="2">The sequence shown here is derived from an EMBL/GenBank/DDBJ whole genome shotgun (WGS) entry which is preliminary data.</text>
</comment>
<organism evidence="2 3">
    <name type="scientific">Archangium lansingense</name>
    <dbReference type="NCBI Taxonomy" id="2995310"/>
    <lineage>
        <taxon>Bacteria</taxon>
        <taxon>Pseudomonadati</taxon>
        <taxon>Myxococcota</taxon>
        <taxon>Myxococcia</taxon>
        <taxon>Myxococcales</taxon>
        <taxon>Cystobacterineae</taxon>
        <taxon>Archangiaceae</taxon>
        <taxon>Archangium</taxon>
    </lineage>
</organism>
<gene>
    <name evidence="2" type="ORF">OV287_13665</name>
</gene>
<name>A0ABT4A3H3_9BACT</name>
<evidence type="ECO:0000313" key="2">
    <source>
        <dbReference type="EMBL" id="MCY1075534.1"/>
    </source>
</evidence>
<proteinExistence type="predicted"/>
<evidence type="ECO:0000256" key="1">
    <source>
        <dbReference type="SAM" id="Phobius"/>
    </source>
</evidence>
<evidence type="ECO:0000313" key="3">
    <source>
        <dbReference type="Proteomes" id="UP001207654"/>
    </source>
</evidence>
<protein>
    <submittedName>
        <fullName evidence="2">Uncharacterized protein</fullName>
    </submittedName>
</protein>
<dbReference type="Proteomes" id="UP001207654">
    <property type="component" value="Unassembled WGS sequence"/>
</dbReference>
<dbReference type="RefSeq" id="WP_267534465.1">
    <property type="nucleotide sequence ID" value="NZ_JAPNKA010000001.1"/>
</dbReference>
<feature type="transmembrane region" description="Helical" evidence="1">
    <location>
        <begin position="63"/>
        <end position="82"/>
    </location>
</feature>
<reference evidence="2 3" key="1">
    <citation type="submission" date="2022-11" db="EMBL/GenBank/DDBJ databases">
        <title>Minimal conservation of predation-associated metabolite biosynthetic gene clusters underscores biosynthetic potential of Myxococcota including descriptions for ten novel species: Archangium lansinium sp. nov., Myxococcus landrumus sp. nov., Nannocystis bai.</title>
        <authorList>
            <person name="Ahearne A."/>
            <person name="Stevens C."/>
            <person name="Phillips K."/>
        </authorList>
    </citation>
    <scope>NUCLEOTIDE SEQUENCE [LARGE SCALE GENOMIC DNA]</scope>
    <source>
        <strain evidence="2 3">MIWBW</strain>
    </source>
</reference>
<keyword evidence="1" id="KW-1133">Transmembrane helix</keyword>
<keyword evidence="1" id="KW-0812">Transmembrane</keyword>
<accession>A0ABT4A3H3</accession>